<feature type="region of interest" description="Disordered" evidence="1">
    <location>
        <begin position="153"/>
        <end position="182"/>
    </location>
</feature>
<proteinExistence type="predicted"/>
<dbReference type="EMBL" id="AZGY01000017">
    <property type="protein sequence ID" value="KZZ91790.1"/>
    <property type="molecule type" value="Genomic_DNA"/>
</dbReference>
<comment type="caution">
    <text evidence="2">The sequence shown here is derived from an EMBL/GenBank/DDBJ whole genome shotgun (WGS) entry which is preliminary data.</text>
</comment>
<dbReference type="Proteomes" id="UP000078544">
    <property type="component" value="Unassembled WGS sequence"/>
</dbReference>
<dbReference type="AlphaFoldDB" id="A0A166NQZ0"/>
<reference evidence="2 3" key="1">
    <citation type="journal article" date="2016" name="Genome Biol. Evol.">
        <title>Divergent and convergent evolution of fungal pathogenicity.</title>
        <authorList>
            <person name="Shang Y."/>
            <person name="Xiao G."/>
            <person name="Zheng P."/>
            <person name="Cen K."/>
            <person name="Zhan S."/>
            <person name="Wang C."/>
        </authorList>
    </citation>
    <scope>NUCLEOTIDE SEQUENCE [LARGE SCALE GENOMIC DNA]</scope>
    <source>
        <strain evidence="2 3">RCEF 2490</strain>
    </source>
</reference>
<gene>
    <name evidence="2" type="ORF">AAL_06544</name>
</gene>
<accession>A0A166NQZ0</accession>
<evidence type="ECO:0000256" key="1">
    <source>
        <dbReference type="SAM" id="MobiDB-lite"/>
    </source>
</evidence>
<name>A0A166NQZ0_9HYPO</name>
<evidence type="ECO:0000313" key="3">
    <source>
        <dbReference type="Proteomes" id="UP000078544"/>
    </source>
</evidence>
<sequence>MPPRTIALPSFKIEHKTENILVAVAGNLNIDVPDGYGKPRTVAKLEDAVRMYDLWIARTKSCHLNVTFSVDRRPVVDQSLLNHLRNLMLACTVWDRLELKLLDCHDSVHKPDNRVSLSIQHPDLTSALMPPHGTPIAAFESISYRVNFSSKHAGARGRRHKRPRNGEKACSDHGPDPSDADDDELILADQRAVDDFLVNLNLRPSTATTAKKRRQHPGSGDILLHSTVTRDLVNAYVESSMFGIKRWPKHVAISKENLAPPLRRLMPGVFDVPYLKELAAKRGFLSTIAVSLARLRHAESPSLRKKMQSLELESHLASTRHILAPREDRMPEQDLLEAGIERNLWRLMNTKVSEGQNRKSRHGS</sequence>
<dbReference type="OrthoDB" id="4898608at2759"/>
<feature type="compositionally biased region" description="Basic and acidic residues" evidence="1">
    <location>
        <begin position="164"/>
        <end position="176"/>
    </location>
</feature>
<feature type="compositionally biased region" description="Basic residues" evidence="1">
    <location>
        <begin position="153"/>
        <end position="163"/>
    </location>
</feature>
<protein>
    <submittedName>
        <fullName evidence="2">Uncharacterized protein</fullName>
    </submittedName>
</protein>
<organism evidence="2 3">
    <name type="scientific">Moelleriella libera RCEF 2490</name>
    <dbReference type="NCBI Taxonomy" id="1081109"/>
    <lineage>
        <taxon>Eukaryota</taxon>
        <taxon>Fungi</taxon>
        <taxon>Dikarya</taxon>
        <taxon>Ascomycota</taxon>
        <taxon>Pezizomycotina</taxon>
        <taxon>Sordariomycetes</taxon>
        <taxon>Hypocreomycetidae</taxon>
        <taxon>Hypocreales</taxon>
        <taxon>Clavicipitaceae</taxon>
        <taxon>Moelleriella</taxon>
    </lineage>
</organism>
<dbReference type="STRING" id="1081109.A0A166NQZ0"/>
<evidence type="ECO:0000313" key="2">
    <source>
        <dbReference type="EMBL" id="KZZ91790.1"/>
    </source>
</evidence>
<keyword evidence="3" id="KW-1185">Reference proteome</keyword>